<keyword evidence="4 5" id="KW-0238">DNA-binding</keyword>
<evidence type="ECO:0000313" key="7">
    <source>
        <dbReference type="EnsemblMetazoa" id="XP_001952676.2"/>
    </source>
</evidence>
<dbReference type="RefSeq" id="XP_001952676.2">
    <property type="nucleotide sequence ID" value="XM_001952641.4"/>
</dbReference>
<dbReference type="PROSITE" id="PS50950">
    <property type="entry name" value="ZF_THAP"/>
    <property type="match status" value="1"/>
</dbReference>
<protein>
    <recommendedName>
        <fullName evidence="6">THAP-type domain-containing protein</fullName>
    </recommendedName>
</protein>
<dbReference type="PANTHER" id="PTHR46927">
    <property type="entry name" value="AGAP005574-PA"/>
    <property type="match status" value="1"/>
</dbReference>
<dbReference type="OrthoDB" id="5988927at2759"/>
<evidence type="ECO:0000313" key="8">
    <source>
        <dbReference type="Proteomes" id="UP000007819"/>
    </source>
</evidence>
<dbReference type="Proteomes" id="UP000007819">
    <property type="component" value="Chromosome A3"/>
</dbReference>
<dbReference type="InterPro" id="IPR052224">
    <property type="entry name" value="THAP_domain_protein"/>
</dbReference>
<evidence type="ECO:0000256" key="5">
    <source>
        <dbReference type="PROSITE-ProRule" id="PRU00309"/>
    </source>
</evidence>
<evidence type="ECO:0000256" key="2">
    <source>
        <dbReference type="ARBA" id="ARBA00022771"/>
    </source>
</evidence>
<dbReference type="Pfam" id="PF05485">
    <property type="entry name" value="THAP"/>
    <property type="match status" value="1"/>
</dbReference>
<dbReference type="AlphaFoldDB" id="A0A8R1W3H0"/>
<feature type="domain" description="THAP-type" evidence="6">
    <location>
        <begin position="1"/>
        <end position="84"/>
    </location>
</feature>
<dbReference type="SUPFAM" id="SSF57716">
    <property type="entry name" value="Glucocorticoid receptor-like (DNA-binding domain)"/>
    <property type="match status" value="1"/>
</dbReference>
<dbReference type="EnsemblMetazoa" id="XM_001952641.5">
    <property type="protein sequence ID" value="XP_001952676.2"/>
    <property type="gene ID" value="LOC100160086"/>
</dbReference>
<dbReference type="GO" id="GO:0008270">
    <property type="term" value="F:zinc ion binding"/>
    <property type="evidence" value="ECO:0007669"/>
    <property type="project" value="UniProtKB-KW"/>
</dbReference>
<dbReference type="KEGG" id="api:100160086"/>
<reference evidence="8" key="1">
    <citation type="submission" date="2010-06" db="EMBL/GenBank/DDBJ databases">
        <authorList>
            <person name="Jiang H."/>
            <person name="Abraham K."/>
            <person name="Ali S."/>
            <person name="Alsbrooks S.L."/>
            <person name="Anim B.N."/>
            <person name="Anosike U.S."/>
            <person name="Attaway T."/>
            <person name="Bandaranaike D.P."/>
            <person name="Battles P.K."/>
            <person name="Bell S.N."/>
            <person name="Bell A.V."/>
            <person name="Beltran B."/>
            <person name="Bickham C."/>
            <person name="Bustamante Y."/>
            <person name="Caleb T."/>
            <person name="Canada A."/>
            <person name="Cardenas V."/>
            <person name="Carter K."/>
            <person name="Chacko J."/>
            <person name="Chandrabose M.N."/>
            <person name="Chavez D."/>
            <person name="Chavez A."/>
            <person name="Chen L."/>
            <person name="Chu H.-S."/>
            <person name="Claassen K.J."/>
            <person name="Cockrell R."/>
            <person name="Collins M."/>
            <person name="Cooper J.A."/>
            <person name="Cree A."/>
            <person name="Curry S.M."/>
            <person name="Da Y."/>
            <person name="Dao M.D."/>
            <person name="Das B."/>
            <person name="Davila M.-L."/>
            <person name="Davy-Carroll L."/>
            <person name="Denson S."/>
            <person name="Dinh H."/>
            <person name="Ebong V.E."/>
            <person name="Edwards J.R."/>
            <person name="Egan A."/>
            <person name="El-Daye J."/>
            <person name="Escobedo L."/>
            <person name="Fernandez S."/>
            <person name="Fernando P.R."/>
            <person name="Flagg N."/>
            <person name="Forbes L.D."/>
            <person name="Fowler R.G."/>
            <person name="Fu Q."/>
            <person name="Gabisi R.A."/>
            <person name="Ganer J."/>
            <person name="Garbino Pronczuk A."/>
            <person name="Garcia R.M."/>
            <person name="Garner T."/>
            <person name="Garrett T.E."/>
            <person name="Gonzalez D.A."/>
            <person name="Hamid H."/>
            <person name="Hawkins E.S."/>
            <person name="Hirani K."/>
            <person name="Hogues M.E."/>
            <person name="Hollins B."/>
            <person name="Hsiao C.-H."/>
            <person name="Jabil R."/>
            <person name="James M.L."/>
            <person name="Jhangiani S.N."/>
            <person name="Johnson B."/>
            <person name="Johnson Q."/>
            <person name="Joshi V."/>
            <person name="Kalu J.B."/>
            <person name="Kam C."/>
            <person name="Kashfia A."/>
            <person name="Keebler J."/>
            <person name="Kisamo H."/>
            <person name="Kovar C.L."/>
            <person name="Lago L.A."/>
            <person name="Lai C.-Y."/>
            <person name="Laidlaw J."/>
            <person name="Lara F."/>
            <person name="Le T.-K."/>
            <person name="Lee S.L."/>
            <person name="Legall F.H."/>
            <person name="Lemon S.J."/>
            <person name="Lewis L.R."/>
            <person name="Li B."/>
            <person name="Liu Y."/>
            <person name="Liu Y.-S."/>
            <person name="Lopez J."/>
            <person name="Lozado R.J."/>
            <person name="Lu J."/>
            <person name="Madu R.C."/>
            <person name="Maheshwari M."/>
            <person name="Maheshwari R."/>
            <person name="Malloy K."/>
            <person name="Martinez E."/>
            <person name="Mathew T."/>
            <person name="Mercado I.C."/>
            <person name="Mercado C."/>
            <person name="Meyer B."/>
            <person name="Montgomery K."/>
            <person name="Morgan M.B."/>
            <person name="Munidasa M."/>
            <person name="Nazareth L.V."/>
            <person name="Nelson J."/>
            <person name="Ng B.M."/>
            <person name="Nguyen N.B."/>
            <person name="Nguyen P.Q."/>
            <person name="Nguyen T."/>
            <person name="Obregon M."/>
            <person name="Okwuonu G.O."/>
            <person name="Onwere C.G."/>
            <person name="Orozco G."/>
            <person name="Parra A."/>
            <person name="Patel S."/>
            <person name="Patil S."/>
            <person name="Perez A."/>
            <person name="Perez Y."/>
            <person name="Pham C."/>
            <person name="Primus E.L."/>
            <person name="Pu L.-L."/>
            <person name="Puazo M."/>
            <person name="Qin X."/>
            <person name="Quiroz J.B."/>
            <person name="Reese J."/>
            <person name="Richards S."/>
            <person name="Rives C.M."/>
            <person name="Robberts R."/>
            <person name="Ruiz S.J."/>
            <person name="Ruiz M.J."/>
            <person name="Santibanez J."/>
            <person name="Schneider B.W."/>
            <person name="Sisson I."/>
            <person name="Smith M."/>
            <person name="Sodergren E."/>
            <person name="Song X.-Z."/>
            <person name="Song B.B."/>
            <person name="Summersgill H."/>
            <person name="Thelus R."/>
            <person name="Thornton R.D."/>
            <person name="Trejos Z.Y."/>
            <person name="Usmani K."/>
            <person name="Vattathil S."/>
            <person name="Villasana D."/>
            <person name="Walker D.L."/>
            <person name="Wang S."/>
            <person name="Wang K."/>
            <person name="White C.S."/>
            <person name="Williams A.C."/>
            <person name="Williamson J."/>
            <person name="Wilson K."/>
            <person name="Woghiren I.O."/>
            <person name="Woodworth J.R."/>
            <person name="Worley K.C."/>
            <person name="Wright R.A."/>
            <person name="Wu W."/>
            <person name="Young L."/>
            <person name="Zhang L."/>
            <person name="Zhang J."/>
            <person name="Zhu Y."/>
            <person name="Muzny D.M."/>
            <person name="Weinstock G."/>
            <person name="Gibbs R.A."/>
        </authorList>
    </citation>
    <scope>NUCLEOTIDE SEQUENCE [LARGE SCALE GENOMIC DNA]</scope>
    <source>
        <strain evidence="8">LSR1</strain>
    </source>
</reference>
<dbReference type="SMART" id="SM00980">
    <property type="entry name" value="THAP"/>
    <property type="match status" value="1"/>
</dbReference>
<evidence type="ECO:0000259" key="6">
    <source>
        <dbReference type="PROSITE" id="PS50950"/>
    </source>
</evidence>
<organism evidence="7 8">
    <name type="scientific">Acyrthosiphon pisum</name>
    <name type="common">Pea aphid</name>
    <dbReference type="NCBI Taxonomy" id="7029"/>
    <lineage>
        <taxon>Eukaryota</taxon>
        <taxon>Metazoa</taxon>
        <taxon>Ecdysozoa</taxon>
        <taxon>Arthropoda</taxon>
        <taxon>Hexapoda</taxon>
        <taxon>Insecta</taxon>
        <taxon>Pterygota</taxon>
        <taxon>Neoptera</taxon>
        <taxon>Paraneoptera</taxon>
        <taxon>Hemiptera</taxon>
        <taxon>Sternorrhyncha</taxon>
        <taxon>Aphidomorpha</taxon>
        <taxon>Aphidoidea</taxon>
        <taxon>Aphididae</taxon>
        <taxon>Macrosiphini</taxon>
        <taxon>Acyrthosiphon</taxon>
    </lineage>
</organism>
<evidence type="ECO:0000256" key="4">
    <source>
        <dbReference type="ARBA" id="ARBA00023125"/>
    </source>
</evidence>
<keyword evidence="3" id="KW-0862">Zinc</keyword>
<dbReference type="SMART" id="SM00692">
    <property type="entry name" value="DM3"/>
    <property type="match status" value="1"/>
</dbReference>
<evidence type="ECO:0000256" key="3">
    <source>
        <dbReference type="ARBA" id="ARBA00022833"/>
    </source>
</evidence>
<keyword evidence="8" id="KW-1185">Reference proteome</keyword>
<keyword evidence="1" id="KW-0479">Metal-binding</keyword>
<dbReference type="GeneID" id="100160086"/>
<sequence>MVNKCSVTGCKSLYSKEDNVKVRLHRFPLSNPETLPIWIAATGREKDWKPCKSSRLCGNHFENSEYIIGHGKNVLKATSVPTIEYRVDVMRYNRRKSLNCNDMERTNKPLKVDSVDSTDTNVEIVQLNYNDMYNLKYEHQNKGENYDNGESYCKNENKKCTKKNDNLHVIKLDNSYNNEDDASHDDAIKNEYEDFNYELKNDICNRENQCYMFTSSFKEGAEPIVLTPPEEPLNMNIDQTTADLNFKKIMDLKLKKQLRTKNIYSLYFKALKKKRFRKQEKYKNSFNNDDADSFAAFIGAQMKDLRPYRKVYLSAKHKIQKILMKAQLKITN</sequence>
<dbReference type="InterPro" id="IPR006612">
    <property type="entry name" value="THAP_Znf"/>
</dbReference>
<reference evidence="7" key="2">
    <citation type="submission" date="2022-06" db="UniProtKB">
        <authorList>
            <consortium name="EnsemblMetazoa"/>
        </authorList>
    </citation>
    <scope>IDENTIFICATION</scope>
</reference>
<proteinExistence type="predicted"/>
<name>A0A8R1W3H0_ACYPI</name>
<keyword evidence="2 5" id="KW-0863">Zinc-finger</keyword>
<evidence type="ECO:0000256" key="1">
    <source>
        <dbReference type="ARBA" id="ARBA00022723"/>
    </source>
</evidence>
<dbReference type="PANTHER" id="PTHR46927:SF3">
    <property type="entry name" value="THAP-TYPE DOMAIN-CONTAINING PROTEIN"/>
    <property type="match status" value="1"/>
</dbReference>
<accession>A0A8R1W3H0</accession>
<dbReference type="GO" id="GO:0003677">
    <property type="term" value="F:DNA binding"/>
    <property type="evidence" value="ECO:0007669"/>
    <property type="project" value="UniProtKB-UniRule"/>
</dbReference>